<evidence type="ECO:0000313" key="2">
    <source>
        <dbReference type="Proteomes" id="UP000668068"/>
    </source>
</evidence>
<accession>A0AAW4J4C5</accession>
<proteinExistence type="predicted"/>
<reference evidence="1" key="1">
    <citation type="submission" date="2020-12" db="EMBL/GenBank/DDBJ databases">
        <title>Comparative genomics of Clostridium perfringens reveals patterns of host-associated phylogenetic clades and virulence factors.</title>
        <authorList>
            <person name="Smith A.H."/>
            <person name="Geier R."/>
        </authorList>
    </citation>
    <scope>NUCLEOTIDE SEQUENCE</scope>
    <source>
        <strain evidence="1">CHD30677R</strain>
    </source>
</reference>
<dbReference type="Proteomes" id="UP000668068">
    <property type="component" value="Unassembled WGS sequence"/>
</dbReference>
<gene>
    <name evidence="1" type="ORF">JJB47_12195</name>
</gene>
<dbReference type="AlphaFoldDB" id="A0AAW4J4C5"/>
<dbReference type="EMBL" id="JAENQP010000007">
    <property type="protein sequence ID" value="MBO3359533.1"/>
    <property type="molecule type" value="Genomic_DNA"/>
</dbReference>
<organism evidence="1 2">
    <name type="scientific">Clostridium perfringens</name>
    <dbReference type="NCBI Taxonomy" id="1502"/>
    <lineage>
        <taxon>Bacteria</taxon>
        <taxon>Bacillati</taxon>
        <taxon>Bacillota</taxon>
        <taxon>Clostridia</taxon>
        <taxon>Eubacteriales</taxon>
        <taxon>Clostridiaceae</taxon>
        <taxon>Clostridium</taxon>
    </lineage>
</organism>
<sequence>MKVVRYESTDKTFGHPVTVFKGEFQECMDYYLENKSKERMRGNYLEIQY</sequence>
<protein>
    <recommendedName>
        <fullName evidence="3">Phage protein</fullName>
    </recommendedName>
</protein>
<comment type="caution">
    <text evidence="1">The sequence shown here is derived from an EMBL/GenBank/DDBJ whole genome shotgun (WGS) entry which is preliminary data.</text>
</comment>
<dbReference type="RefSeq" id="WP_208340742.1">
    <property type="nucleotide sequence ID" value="NZ_CP159338.1"/>
</dbReference>
<evidence type="ECO:0000313" key="1">
    <source>
        <dbReference type="EMBL" id="MBO3359533.1"/>
    </source>
</evidence>
<evidence type="ECO:0008006" key="3">
    <source>
        <dbReference type="Google" id="ProtNLM"/>
    </source>
</evidence>
<name>A0AAW4J4C5_CLOPF</name>